<dbReference type="KEGG" id="dmm:dnm_054890"/>
<gene>
    <name evidence="2" type="ORF">dnm_054890</name>
</gene>
<feature type="region of interest" description="Disordered" evidence="1">
    <location>
        <begin position="11"/>
        <end position="51"/>
    </location>
</feature>
<dbReference type="AlphaFoldDB" id="A0A975BPV0"/>
<reference evidence="2" key="1">
    <citation type="journal article" date="2021" name="Microb. Physiol.">
        <title>Proteogenomic Insights into the Physiology of Marine, Sulfate-Reducing, Filamentous Desulfonema limicola and Desulfonema magnum.</title>
        <authorList>
            <person name="Schnaars V."/>
            <person name="Wohlbrand L."/>
            <person name="Scheve S."/>
            <person name="Hinrichs C."/>
            <person name="Reinhardt R."/>
            <person name="Rabus R."/>
        </authorList>
    </citation>
    <scope>NUCLEOTIDE SEQUENCE</scope>
    <source>
        <strain evidence="2">4be13</strain>
    </source>
</reference>
<dbReference type="EMBL" id="CP061800">
    <property type="protein sequence ID" value="QTA89436.1"/>
    <property type="molecule type" value="Genomic_DNA"/>
</dbReference>
<accession>A0A975BPV0</accession>
<evidence type="ECO:0000256" key="1">
    <source>
        <dbReference type="SAM" id="MobiDB-lite"/>
    </source>
</evidence>
<keyword evidence="3" id="KW-1185">Reference proteome</keyword>
<organism evidence="2 3">
    <name type="scientific">Desulfonema magnum</name>
    <dbReference type="NCBI Taxonomy" id="45655"/>
    <lineage>
        <taxon>Bacteria</taxon>
        <taxon>Pseudomonadati</taxon>
        <taxon>Thermodesulfobacteriota</taxon>
        <taxon>Desulfobacteria</taxon>
        <taxon>Desulfobacterales</taxon>
        <taxon>Desulfococcaceae</taxon>
        <taxon>Desulfonema</taxon>
    </lineage>
</organism>
<proteinExistence type="predicted"/>
<evidence type="ECO:0000313" key="3">
    <source>
        <dbReference type="Proteomes" id="UP000663722"/>
    </source>
</evidence>
<dbReference type="Proteomes" id="UP000663722">
    <property type="component" value="Chromosome"/>
</dbReference>
<protein>
    <submittedName>
        <fullName evidence="2">Uncharacterized protein</fullName>
    </submittedName>
</protein>
<evidence type="ECO:0000313" key="2">
    <source>
        <dbReference type="EMBL" id="QTA89436.1"/>
    </source>
</evidence>
<name>A0A975BPV0_9BACT</name>
<sequence>MIRISDLRGFQNLGGLHPSQDTAFPEPVEGNRVMPGRWEDGNCENMLPGSH</sequence>